<dbReference type="Proteomes" id="UP000321181">
    <property type="component" value="Unassembled WGS sequence"/>
</dbReference>
<organism evidence="2 3">
    <name type="scientific">Cellulomonas aerilata</name>
    <dbReference type="NCBI Taxonomy" id="515326"/>
    <lineage>
        <taxon>Bacteria</taxon>
        <taxon>Bacillati</taxon>
        <taxon>Actinomycetota</taxon>
        <taxon>Actinomycetes</taxon>
        <taxon>Micrococcales</taxon>
        <taxon>Cellulomonadaceae</taxon>
        <taxon>Cellulomonas</taxon>
    </lineage>
</organism>
<keyword evidence="1" id="KW-0808">Transferase</keyword>
<name>A0A512DBJ4_9CELL</name>
<evidence type="ECO:0008006" key="4">
    <source>
        <dbReference type="Google" id="ProtNLM"/>
    </source>
</evidence>
<proteinExistence type="predicted"/>
<dbReference type="InterPro" id="IPR037143">
    <property type="entry name" value="4-PPantetheinyl_Trfase_dom_sf"/>
</dbReference>
<dbReference type="PANTHER" id="PTHR12215:SF10">
    <property type="entry name" value="L-AMINOADIPATE-SEMIALDEHYDE DEHYDROGENASE-PHOSPHOPANTETHEINYL TRANSFERASE"/>
    <property type="match status" value="1"/>
</dbReference>
<dbReference type="Gene3D" id="3.90.470.20">
    <property type="entry name" value="4'-phosphopantetheinyl transferase domain"/>
    <property type="match status" value="1"/>
</dbReference>
<dbReference type="SUPFAM" id="SSF56214">
    <property type="entry name" value="4'-phosphopantetheinyl transferase"/>
    <property type="match status" value="1"/>
</dbReference>
<protein>
    <recommendedName>
        <fullName evidence="4">4'-phosphopantetheinyl transferase domain-containing protein</fullName>
    </recommendedName>
</protein>
<accession>A0A512DBJ4</accession>
<dbReference type="GO" id="GO:0005829">
    <property type="term" value="C:cytosol"/>
    <property type="evidence" value="ECO:0007669"/>
    <property type="project" value="TreeGrafter"/>
</dbReference>
<dbReference type="RefSeq" id="WP_146902467.1">
    <property type="nucleotide sequence ID" value="NZ_BAAARM010000002.1"/>
</dbReference>
<evidence type="ECO:0000313" key="2">
    <source>
        <dbReference type="EMBL" id="GEO33852.1"/>
    </source>
</evidence>
<dbReference type="GO" id="GO:0008897">
    <property type="term" value="F:holo-[acyl-carrier-protein] synthase activity"/>
    <property type="evidence" value="ECO:0007669"/>
    <property type="project" value="InterPro"/>
</dbReference>
<keyword evidence="3" id="KW-1185">Reference proteome</keyword>
<dbReference type="EMBL" id="BJYY01000012">
    <property type="protein sequence ID" value="GEO33852.1"/>
    <property type="molecule type" value="Genomic_DNA"/>
</dbReference>
<evidence type="ECO:0000313" key="3">
    <source>
        <dbReference type="Proteomes" id="UP000321181"/>
    </source>
</evidence>
<dbReference type="InterPro" id="IPR050559">
    <property type="entry name" value="P-Pant_transferase_sf"/>
</dbReference>
<gene>
    <name evidence="2" type="ORF">CAE01nite_15770</name>
</gene>
<reference evidence="2 3" key="1">
    <citation type="submission" date="2019-07" db="EMBL/GenBank/DDBJ databases">
        <title>Whole genome shotgun sequence of Cellulomonas aerilata NBRC 106308.</title>
        <authorList>
            <person name="Hosoyama A."/>
            <person name="Uohara A."/>
            <person name="Ohji S."/>
            <person name="Ichikawa N."/>
        </authorList>
    </citation>
    <scope>NUCLEOTIDE SEQUENCE [LARGE SCALE GENOMIC DNA]</scope>
    <source>
        <strain evidence="2 3">NBRC 106308</strain>
    </source>
</reference>
<evidence type="ECO:0000256" key="1">
    <source>
        <dbReference type="ARBA" id="ARBA00022679"/>
    </source>
</evidence>
<dbReference type="GO" id="GO:0019878">
    <property type="term" value="P:lysine biosynthetic process via aminoadipic acid"/>
    <property type="evidence" value="ECO:0007669"/>
    <property type="project" value="TreeGrafter"/>
</dbReference>
<dbReference type="GO" id="GO:0000287">
    <property type="term" value="F:magnesium ion binding"/>
    <property type="evidence" value="ECO:0007669"/>
    <property type="project" value="InterPro"/>
</dbReference>
<comment type="caution">
    <text evidence="2">The sequence shown here is derived from an EMBL/GenBank/DDBJ whole genome shotgun (WGS) entry which is preliminary data.</text>
</comment>
<sequence length="196" mass="20364">MTVDGGTDVEIWWSSLVAADRSLLALLDATERARVDALRRPADQGRSLVAAALLRVVVGAHLGVAPGQVVIDRACDDCGRPHGRPVVVGPGVRVPQVSVSHSGLLVVVALTRDTPVGVDVQRVDGQRVDGTPGPTGTSPEAAAESWARREAVLKVGSGRPVAVCDIRAPRPGYAAALATLTGAPPTDAQVHVRHWP</sequence>
<dbReference type="PANTHER" id="PTHR12215">
    <property type="entry name" value="PHOSPHOPANTETHEINE TRANSFERASE"/>
    <property type="match status" value="1"/>
</dbReference>
<dbReference type="AlphaFoldDB" id="A0A512DBJ4"/>